<dbReference type="EMBL" id="AGBW02010446">
    <property type="protein sequence ID" value="OWR48506.1"/>
    <property type="molecule type" value="Genomic_DNA"/>
</dbReference>
<dbReference type="AlphaFoldDB" id="A0A212F438"/>
<feature type="region of interest" description="Disordered" evidence="1">
    <location>
        <begin position="21"/>
        <end position="41"/>
    </location>
</feature>
<gene>
    <name evidence="2" type="ORF">KGM_209665</name>
</gene>
<name>A0A212F438_DANPL</name>
<dbReference type="InParanoid" id="A0A212F438"/>
<dbReference type="KEGG" id="dpl:KGM_209665"/>
<dbReference type="Proteomes" id="UP000007151">
    <property type="component" value="Unassembled WGS sequence"/>
</dbReference>
<proteinExistence type="predicted"/>
<keyword evidence="3" id="KW-1185">Reference proteome</keyword>
<evidence type="ECO:0000256" key="1">
    <source>
        <dbReference type="SAM" id="MobiDB-lite"/>
    </source>
</evidence>
<evidence type="ECO:0000313" key="3">
    <source>
        <dbReference type="Proteomes" id="UP000007151"/>
    </source>
</evidence>
<accession>A0A212F438</accession>
<protein>
    <submittedName>
        <fullName evidence="2">Uncharacterized protein</fullName>
    </submittedName>
</protein>
<reference evidence="2 3" key="1">
    <citation type="journal article" date="2011" name="Cell">
        <title>The monarch butterfly genome yields insights into long-distance migration.</title>
        <authorList>
            <person name="Zhan S."/>
            <person name="Merlin C."/>
            <person name="Boore J.L."/>
            <person name="Reppert S.M."/>
        </authorList>
    </citation>
    <scope>NUCLEOTIDE SEQUENCE [LARGE SCALE GENOMIC DNA]</scope>
    <source>
        <strain evidence="2">F-2</strain>
    </source>
</reference>
<comment type="caution">
    <text evidence="2">The sequence shown here is derived from an EMBL/GenBank/DDBJ whole genome shotgun (WGS) entry which is preliminary data.</text>
</comment>
<sequence>MRNSSLLPNPDFHPKLFKCHLGAPNAGARDPGKGRGTRTLPCHSYQSKNVAGRDSHVHQNEFRSFPILARQRHSSKRSPAARRQRVANFPHFILTAPSPLY</sequence>
<organism evidence="2 3">
    <name type="scientific">Danaus plexippus plexippus</name>
    <dbReference type="NCBI Taxonomy" id="278856"/>
    <lineage>
        <taxon>Eukaryota</taxon>
        <taxon>Metazoa</taxon>
        <taxon>Ecdysozoa</taxon>
        <taxon>Arthropoda</taxon>
        <taxon>Hexapoda</taxon>
        <taxon>Insecta</taxon>
        <taxon>Pterygota</taxon>
        <taxon>Neoptera</taxon>
        <taxon>Endopterygota</taxon>
        <taxon>Lepidoptera</taxon>
        <taxon>Glossata</taxon>
        <taxon>Ditrysia</taxon>
        <taxon>Papilionoidea</taxon>
        <taxon>Nymphalidae</taxon>
        <taxon>Danainae</taxon>
        <taxon>Danaini</taxon>
        <taxon>Danaina</taxon>
        <taxon>Danaus</taxon>
        <taxon>Danaus</taxon>
    </lineage>
</organism>
<evidence type="ECO:0000313" key="2">
    <source>
        <dbReference type="EMBL" id="OWR48506.1"/>
    </source>
</evidence>